<dbReference type="CDD" id="cd01309">
    <property type="entry name" value="Met_dep_hydrolase_C"/>
    <property type="match status" value="1"/>
</dbReference>
<feature type="domain" description="Amidohydrolase-related" evidence="2">
    <location>
        <begin position="856"/>
        <end position="937"/>
    </location>
</feature>
<dbReference type="RefSeq" id="WP_262311354.1">
    <property type="nucleotide sequence ID" value="NZ_CP106679.1"/>
</dbReference>
<dbReference type="EMBL" id="CP106679">
    <property type="protein sequence ID" value="UXP33928.1"/>
    <property type="molecule type" value="Genomic_DNA"/>
</dbReference>
<dbReference type="PANTHER" id="PTHR43135:SF3">
    <property type="entry name" value="ALPHA-D-RIBOSE 1-METHYLPHOSPHONATE 5-TRIPHOSPHATE DIPHOSPHATASE"/>
    <property type="match status" value="1"/>
</dbReference>
<evidence type="ECO:0000259" key="2">
    <source>
        <dbReference type="Pfam" id="PF01979"/>
    </source>
</evidence>
<evidence type="ECO:0000313" key="4">
    <source>
        <dbReference type="Proteomes" id="UP001065174"/>
    </source>
</evidence>
<accession>A0ABY6CX06</accession>
<organism evidence="3 4">
    <name type="scientific">Reichenbachiella agarivorans</name>
    <dbReference type="NCBI Taxonomy" id="2979464"/>
    <lineage>
        <taxon>Bacteria</taxon>
        <taxon>Pseudomonadati</taxon>
        <taxon>Bacteroidota</taxon>
        <taxon>Cytophagia</taxon>
        <taxon>Cytophagales</taxon>
        <taxon>Reichenbachiellaceae</taxon>
        <taxon>Reichenbachiella</taxon>
    </lineage>
</organism>
<dbReference type="PANTHER" id="PTHR43135">
    <property type="entry name" value="ALPHA-D-RIBOSE 1-METHYLPHOSPHONATE 5-TRIPHOSPHATE DIPHOSPHATASE"/>
    <property type="match status" value="1"/>
</dbReference>
<dbReference type="Gene3D" id="3.20.20.140">
    <property type="entry name" value="Metal-dependent hydrolases"/>
    <property type="match status" value="2"/>
</dbReference>
<gene>
    <name evidence="3" type="ORF">N6H18_08220</name>
</gene>
<dbReference type="Proteomes" id="UP001065174">
    <property type="component" value="Chromosome"/>
</dbReference>
<sequence length="998" mass="110715">MMKRVKLLVLIGLATARISFAQETFPINGIKDERSDIYALIGAKVHVSWDQSIEGATLLIKKDKVLAVGKNISIPANAIRMDVSGMDIYPSFLDPYSDYGMPEVKKASSFDPQAESNTKGAYNWNQAIKAEFSAAKTFRVDKEKAKSLRKEGFGALVILHKDGIVRGQSALVSLVGKSEQEDILVSSVSMQLSLDKGSSTQNYPTSMMGAIALLRQTYLDAKWYADQKNPGFEDLTLRSFSEGLKLPQVIESTDKLTSLRVDHIGDELGYQYIIMGSGDEYQRLDEIAATAADFILPVSFPKPYDVEDPYAALDIDLEDLRHWERAPANAGMLASKGIDFAFTPAGLKDASEFLPNIRKAIKYGLTKEIALKALTSAPAKMLGLDGQIGSLNKDKYANFLIVKGDLFEEDAVILENWIGGNRFVIQDKETVALNGQYELNVNNEDYGIMNVSGLPTAPKMSIYGKDTLKGSLAFKDGLVTILVQKDSLTKQQLSGYVEGKNLSGMLSKADGDRQKWTAIYKGDTTTSKQKKKEEEIEFSSKMTYPFVAFGWEEKPTTQAMLFTHVTLWTNDDEGILENYDVRIENGKIVAIGQGLSADGAVVIDGSGKHLTSGIIDEHSHIAISKGVNEAGQAVSAEVRVEDVINSEDINIYRQLAGGVTASQLLHGSANPIGGQSALVKLRWGQDPESMKIKDADGFIKFALGENVKQSNWGDRFKERFPQTRMGVEQVFRDGFNRALEYQESWKTYDGLTGKAKRNTTAPRRDLELETLLEIINSQRFVTCHSYIQSEINMLMHVAEDYDFRINTFTHILEGYKVADKMKAHGVGASTFSDWWAYKFEVREAIPYNATLMSGQGVVTAINSDDAEMGRRLNQEAAKSLKYGGMSEEDAWKMVTLNPAKLLHLDDKMGSVTVGKDADLVLWSGHPLSIYSKAEKTMVDGIVYFDIEKDKELQQEIQLERAALIQKLLAEKKSGAKTVPVSKKEEKLYHCDDIDFHFN</sequence>
<protein>
    <submittedName>
        <fullName evidence="3">Amidohydrolase family protein</fullName>
    </submittedName>
</protein>
<dbReference type="InterPro" id="IPR006680">
    <property type="entry name" value="Amidohydro-rel"/>
</dbReference>
<name>A0ABY6CX06_9BACT</name>
<keyword evidence="1" id="KW-0732">Signal</keyword>
<evidence type="ECO:0000256" key="1">
    <source>
        <dbReference type="SAM" id="SignalP"/>
    </source>
</evidence>
<reference evidence="3" key="1">
    <citation type="submission" date="2022-09" db="EMBL/GenBank/DDBJ databases">
        <title>Comparative genomics and taxonomic characterization of three novel marine species of genus Reichenbachiella exhibiting antioxidant and polysaccharide degradation activities.</title>
        <authorList>
            <person name="Muhammad N."/>
            <person name="Lee Y.-J."/>
            <person name="Ko J."/>
            <person name="Kim S.-G."/>
        </authorList>
    </citation>
    <scope>NUCLEOTIDE SEQUENCE</scope>
    <source>
        <strain evidence="3">BKB1-1</strain>
    </source>
</reference>
<evidence type="ECO:0000313" key="3">
    <source>
        <dbReference type="EMBL" id="UXP33928.1"/>
    </source>
</evidence>
<dbReference type="InterPro" id="IPR011059">
    <property type="entry name" value="Metal-dep_hydrolase_composite"/>
</dbReference>
<feature type="chain" id="PRO_5046329587" evidence="1">
    <location>
        <begin position="22"/>
        <end position="998"/>
    </location>
</feature>
<proteinExistence type="predicted"/>
<feature type="domain" description="Amidohydrolase-related" evidence="2">
    <location>
        <begin position="341"/>
        <end position="414"/>
    </location>
</feature>
<feature type="signal peptide" evidence="1">
    <location>
        <begin position="1"/>
        <end position="21"/>
    </location>
</feature>
<dbReference type="Pfam" id="PF01979">
    <property type="entry name" value="Amidohydro_1"/>
    <property type="match status" value="2"/>
</dbReference>
<dbReference type="InterPro" id="IPR051781">
    <property type="entry name" value="Metallo-dep_Hydrolase"/>
</dbReference>
<dbReference type="InterPro" id="IPR032466">
    <property type="entry name" value="Metal_Hydrolase"/>
</dbReference>
<dbReference type="SUPFAM" id="SSF51338">
    <property type="entry name" value="Composite domain of metallo-dependent hydrolases"/>
    <property type="match status" value="2"/>
</dbReference>
<keyword evidence="4" id="KW-1185">Reference proteome</keyword>
<dbReference type="SUPFAM" id="SSF51556">
    <property type="entry name" value="Metallo-dependent hydrolases"/>
    <property type="match status" value="1"/>
</dbReference>